<evidence type="ECO:0000256" key="1">
    <source>
        <dbReference type="SAM" id="Phobius"/>
    </source>
</evidence>
<evidence type="ECO:0000313" key="3">
    <source>
        <dbReference type="Proteomes" id="UP000609802"/>
    </source>
</evidence>
<proteinExistence type="predicted"/>
<dbReference type="RefSeq" id="WP_191284926.1">
    <property type="nucleotide sequence ID" value="NZ_BNCH01000001.1"/>
</dbReference>
<dbReference type="Proteomes" id="UP000609802">
    <property type="component" value="Unassembled WGS sequence"/>
</dbReference>
<protein>
    <submittedName>
        <fullName evidence="2">Uncharacterized protein</fullName>
    </submittedName>
</protein>
<comment type="caution">
    <text evidence="2">The sequence shown here is derived from an EMBL/GenBank/DDBJ whole genome shotgun (WGS) entry which is preliminary data.</text>
</comment>
<organism evidence="2 3">
    <name type="scientific">Aliiroseovarius zhejiangensis</name>
    <dbReference type="NCBI Taxonomy" id="1632025"/>
    <lineage>
        <taxon>Bacteria</taxon>
        <taxon>Pseudomonadati</taxon>
        <taxon>Pseudomonadota</taxon>
        <taxon>Alphaproteobacteria</taxon>
        <taxon>Rhodobacterales</taxon>
        <taxon>Paracoccaceae</taxon>
        <taxon>Aliiroseovarius</taxon>
    </lineage>
</organism>
<name>A0ABQ3IMR9_9RHOB</name>
<dbReference type="EMBL" id="BNCH01000001">
    <property type="protein sequence ID" value="GHE88192.1"/>
    <property type="molecule type" value="Genomic_DNA"/>
</dbReference>
<keyword evidence="3" id="KW-1185">Reference proteome</keyword>
<keyword evidence="1" id="KW-1133">Transmembrane helix</keyword>
<keyword evidence="1" id="KW-0472">Membrane</keyword>
<reference evidence="3" key="1">
    <citation type="journal article" date="2019" name="Int. J. Syst. Evol. Microbiol.">
        <title>The Global Catalogue of Microorganisms (GCM) 10K type strain sequencing project: providing services to taxonomists for standard genome sequencing and annotation.</title>
        <authorList>
            <consortium name="The Broad Institute Genomics Platform"/>
            <consortium name="The Broad Institute Genome Sequencing Center for Infectious Disease"/>
            <person name="Wu L."/>
            <person name="Ma J."/>
        </authorList>
    </citation>
    <scope>NUCLEOTIDE SEQUENCE [LARGE SCALE GENOMIC DNA]</scope>
    <source>
        <strain evidence="3">KCTC 42443</strain>
    </source>
</reference>
<sequence>MTIRQAFFGNKSTGLWTVAILLMWFALIFGKDARLYYDEHILPKPWITATVEIMDVGFDKPLILYKAEARVPVSGRWNAWIETFHNGVPVRGCRGSGRGDYAPNDLPPKPWKWVDFFERDCDVPDEPYQICLRYPVSTGSGAFGVFGPYCFRAD</sequence>
<feature type="transmembrane region" description="Helical" evidence="1">
    <location>
        <begin position="12"/>
        <end position="30"/>
    </location>
</feature>
<keyword evidence="1" id="KW-0812">Transmembrane</keyword>
<accession>A0ABQ3IMR9</accession>
<evidence type="ECO:0000313" key="2">
    <source>
        <dbReference type="EMBL" id="GHE88192.1"/>
    </source>
</evidence>
<gene>
    <name evidence="2" type="ORF">GCM10016455_05390</name>
</gene>